<dbReference type="AlphaFoldDB" id="C2EQH6"/>
<evidence type="ECO:0000313" key="1">
    <source>
        <dbReference type="EMBL" id="EEJ71190.1"/>
    </source>
</evidence>
<evidence type="ECO:0000313" key="2">
    <source>
        <dbReference type="Proteomes" id="UP000005583"/>
    </source>
</evidence>
<reference evidence="1 2" key="1">
    <citation type="submission" date="2009-01" db="EMBL/GenBank/DDBJ databases">
        <authorList>
            <person name="Qin X."/>
            <person name="Bachman B."/>
            <person name="Battles P."/>
            <person name="Bell A."/>
            <person name="Bess C."/>
            <person name="Bickham C."/>
            <person name="Chaboub L."/>
            <person name="Chen D."/>
            <person name="Coyle M."/>
            <person name="Deiros D.R."/>
            <person name="Dinh H."/>
            <person name="Forbes L."/>
            <person name="Fowler G."/>
            <person name="Francisco L."/>
            <person name="Fu Q."/>
            <person name="Gubbala S."/>
            <person name="Hale W."/>
            <person name="Han Y."/>
            <person name="Hemphill L."/>
            <person name="Highlander S.K."/>
            <person name="Hirani K."/>
            <person name="Hogues M."/>
            <person name="Jackson L."/>
            <person name="Jakkamsetti A."/>
            <person name="Javaid M."/>
            <person name="Jiang H."/>
            <person name="Korchina V."/>
            <person name="Kovar C."/>
            <person name="Lara F."/>
            <person name="Lee S."/>
            <person name="Mata R."/>
            <person name="Mathew T."/>
            <person name="Moen C."/>
            <person name="Morales K."/>
            <person name="Munidasa M."/>
            <person name="Nazareth L."/>
            <person name="Ngo R."/>
            <person name="Nguyen L."/>
            <person name="Okwuonu G."/>
            <person name="Ongeri F."/>
            <person name="Patil S."/>
            <person name="Petrosino J."/>
            <person name="Pham C."/>
            <person name="Pham P."/>
            <person name="Pu L.-L."/>
            <person name="Puazo M."/>
            <person name="Raj R."/>
            <person name="Reid J."/>
            <person name="Rouhana J."/>
            <person name="Saada N."/>
            <person name="Shang Y."/>
            <person name="Simmons D."/>
            <person name="Thornton R."/>
            <person name="Warren J."/>
            <person name="Weissenberger G."/>
            <person name="Zhang J."/>
            <person name="Zhang L."/>
            <person name="Zhou C."/>
            <person name="Zhu D."/>
            <person name="Muzny D."/>
            <person name="Worley K."/>
            <person name="Gibbs R."/>
        </authorList>
    </citation>
    <scope>NUCLEOTIDE SEQUENCE [LARGE SCALE GENOMIC DNA]</scope>
    <source>
        <strain evidence="1 2">DSM 16047</strain>
    </source>
</reference>
<dbReference type="Proteomes" id="UP000005583">
    <property type="component" value="Unassembled WGS sequence"/>
</dbReference>
<dbReference type="HOGENOM" id="CLU_3201459_0_0_9"/>
<gene>
    <name evidence="1" type="ORF">HMPREF0548_1922</name>
</gene>
<accession>C2EQH6</accession>
<sequence>MDFTPLSAKLQEKTIDSNYGLTKNALAKAKTSFIINFFLSSSSTF</sequence>
<comment type="caution">
    <text evidence="1">The sequence shown here is derived from an EMBL/GenBank/DDBJ whole genome shotgun (WGS) entry which is preliminary data.</text>
</comment>
<name>C2EQH6_9LACO</name>
<keyword evidence="2" id="KW-1185">Reference proteome</keyword>
<organism evidence="1 2">
    <name type="scientific">Lactobacillus ultunensis DSM 16047</name>
    <dbReference type="NCBI Taxonomy" id="525365"/>
    <lineage>
        <taxon>Bacteria</taxon>
        <taxon>Bacillati</taxon>
        <taxon>Bacillota</taxon>
        <taxon>Bacilli</taxon>
        <taxon>Lactobacillales</taxon>
        <taxon>Lactobacillaceae</taxon>
        <taxon>Lactobacillus</taxon>
    </lineage>
</organism>
<proteinExistence type="predicted"/>
<dbReference type="EMBL" id="ACGU01000108">
    <property type="protein sequence ID" value="EEJ71190.1"/>
    <property type="molecule type" value="Genomic_DNA"/>
</dbReference>
<protein>
    <submittedName>
        <fullName evidence="1">Uncharacterized protein</fullName>
    </submittedName>
</protein>